<gene>
    <name evidence="2" type="ORF">AAW51_2377</name>
</gene>
<keyword evidence="1" id="KW-0732">Signal</keyword>
<feature type="chain" id="PRO_5002551640" evidence="1">
    <location>
        <begin position="23"/>
        <end position="164"/>
    </location>
</feature>
<dbReference type="KEGG" id="pbh:AAW51_2377"/>
<proteinExistence type="predicted"/>
<sequence>MRSYLTASLSLVLAAHLSAAHACAPPGPGHIWPTLEESVDRAFEQADLVFVGKVILMTVKPSDPDHFLITLKVETTYKGLAGATEQFEIEVRPPLCPSLVRNENPTLGATGLYFAKVQAAGPVYRLMTLLKAYPEPRAHPLSPEQRREIDTALTRITKQDRPRR</sequence>
<protein>
    <submittedName>
        <fullName evidence="2">Uncharacterized protein</fullName>
    </submittedName>
</protein>
<accession>A0A0G3BM52</accession>
<evidence type="ECO:0000256" key="1">
    <source>
        <dbReference type="SAM" id="SignalP"/>
    </source>
</evidence>
<dbReference type="Proteomes" id="UP000035352">
    <property type="component" value="Chromosome"/>
</dbReference>
<name>A0A0G3BM52_9BURK</name>
<keyword evidence="3" id="KW-1185">Reference proteome</keyword>
<reference evidence="2 3" key="1">
    <citation type="submission" date="2015-05" db="EMBL/GenBank/DDBJ databases">
        <authorList>
            <person name="Tang B."/>
            <person name="Yu Y."/>
        </authorList>
    </citation>
    <scope>NUCLEOTIDE SEQUENCE [LARGE SCALE GENOMIC DNA]</scope>
    <source>
        <strain evidence="2 3">DSM 7029</strain>
    </source>
</reference>
<organism evidence="2 3">
    <name type="scientific">Caldimonas brevitalea</name>
    <dbReference type="NCBI Taxonomy" id="413882"/>
    <lineage>
        <taxon>Bacteria</taxon>
        <taxon>Pseudomonadati</taxon>
        <taxon>Pseudomonadota</taxon>
        <taxon>Betaproteobacteria</taxon>
        <taxon>Burkholderiales</taxon>
        <taxon>Sphaerotilaceae</taxon>
        <taxon>Caldimonas</taxon>
    </lineage>
</organism>
<dbReference type="EMBL" id="CP011371">
    <property type="protein sequence ID" value="AKJ29068.1"/>
    <property type="molecule type" value="Genomic_DNA"/>
</dbReference>
<feature type="signal peptide" evidence="1">
    <location>
        <begin position="1"/>
        <end position="22"/>
    </location>
</feature>
<evidence type="ECO:0000313" key="2">
    <source>
        <dbReference type="EMBL" id="AKJ29068.1"/>
    </source>
</evidence>
<dbReference type="RefSeq" id="WP_047194795.1">
    <property type="nucleotide sequence ID" value="NZ_CP011371.1"/>
</dbReference>
<dbReference type="STRING" id="413882.AAW51_2377"/>
<evidence type="ECO:0000313" key="3">
    <source>
        <dbReference type="Proteomes" id="UP000035352"/>
    </source>
</evidence>
<dbReference type="AlphaFoldDB" id="A0A0G3BM52"/>